<gene>
    <name evidence="8" type="ORF">ACFFP1_21140</name>
</gene>
<protein>
    <submittedName>
        <fullName evidence="8">ABC transporter permease</fullName>
    </submittedName>
</protein>
<proteinExistence type="predicted"/>
<name>A0ABV5Y4S5_ARTRM</name>
<feature type="transmembrane region" description="Helical" evidence="7">
    <location>
        <begin position="231"/>
        <end position="250"/>
    </location>
</feature>
<evidence type="ECO:0000256" key="4">
    <source>
        <dbReference type="ARBA" id="ARBA00022989"/>
    </source>
</evidence>
<evidence type="ECO:0000256" key="2">
    <source>
        <dbReference type="ARBA" id="ARBA00022475"/>
    </source>
</evidence>
<feature type="transmembrane region" description="Helical" evidence="7">
    <location>
        <begin position="256"/>
        <end position="275"/>
    </location>
</feature>
<feature type="transmembrane region" description="Helical" evidence="7">
    <location>
        <begin position="66"/>
        <end position="99"/>
    </location>
</feature>
<organism evidence="8 9">
    <name type="scientific">Arthrobacter ramosus</name>
    <dbReference type="NCBI Taxonomy" id="1672"/>
    <lineage>
        <taxon>Bacteria</taxon>
        <taxon>Bacillati</taxon>
        <taxon>Actinomycetota</taxon>
        <taxon>Actinomycetes</taxon>
        <taxon>Micrococcales</taxon>
        <taxon>Micrococcaceae</taxon>
        <taxon>Arthrobacter</taxon>
    </lineage>
</organism>
<feature type="transmembrane region" description="Helical" evidence="7">
    <location>
        <begin position="282"/>
        <end position="299"/>
    </location>
</feature>
<sequence>MTPQTAPAPNEPRSILARLSTGSRSVGLRYGMVLLLAILVVGVSTAESSFLTQSNLLNLALQWAPVAIMAVPMTLVVIAGGFDLSVGGTYAAACVLYAYLGTGGHWGSSEALLVCAAMGAVIGLINGLLITVLDVNPFVATLGTGYIVRGLALVATGGIPVIMTTTSFTNLGSDSVGGVPIPVWILLASLVVGAFVLSRTVYGKQIYAVGGGEEASRLSGLKTRTLRTSTYALAGVAAGVSGAIIASRLSTGDSTIGAGIELQVITVVLAGGIALSGGEGAMWRAAVGLGVLAVLGNAFDLMQLSTFWQSVVTGAVLIAAIALDRFGKRQGLADQTTPTMFISTSSGDGFTAPGDRSTAPSSNEGPNPTDKELV</sequence>
<evidence type="ECO:0000256" key="6">
    <source>
        <dbReference type="SAM" id="MobiDB-lite"/>
    </source>
</evidence>
<dbReference type="Proteomes" id="UP001589702">
    <property type="component" value="Unassembled WGS sequence"/>
</dbReference>
<feature type="region of interest" description="Disordered" evidence="6">
    <location>
        <begin position="343"/>
        <end position="374"/>
    </location>
</feature>
<feature type="transmembrane region" description="Helical" evidence="7">
    <location>
        <begin position="111"/>
        <end position="133"/>
    </location>
</feature>
<keyword evidence="2" id="KW-1003">Cell membrane</keyword>
<keyword evidence="3 7" id="KW-0812">Transmembrane</keyword>
<evidence type="ECO:0000313" key="9">
    <source>
        <dbReference type="Proteomes" id="UP001589702"/>
    </source>
</evidence>
<keyword evidence="5 7" id="KW-0472">Membrane</keyword>
<comment type="caution">
    <text evidence="8">The sequence shown here is derived from an EMBL/GenBank/DDBJ whole genome shotgun (WGS) entry which is preliminary data.</text>
</comment>
<keyword evidence="4 7" id="KW-1133">Transmembrane helix</keyword>
<feature type="transmembrane region" description="Helical" evidence="7">
    <location>
        <begin position="305"/>
        <end position="323"/>
    </location>
</feature>
<keyword evidence="9" id="KW-1185">Reference proteome</keyword>
<evidence type="ECO:0000313" key="8">
    <source>
        <dbReference type="EMBL" id="MFB9821984.1"/>
    </source>
</evidence>
<evidence type="ECO:0000256" key="7">
    <source>
        <dbReference type="SAM" id="Phobius"/>
    </source>
</evidence>
<dbReference type="PANTHER" id="PTHR32196">
    <property type="entry name" value="ABC TRANSPORTER PERMEASE PROTEIN YPHD-RELATED-RELATED"/>
    <property type="match status" value="1"/>
</dbReference>
<feature type="transmembrane region" description="Helical" evidence="7">
    <location>
        <begin position="179"/>
        <end position="197"/>
    </location>
</feature>
<evidence type="ECO:0000256" key="3">
    <source>
        <dbReference type="ARBA" id="ARBA00022692"/>
    </source>
</evidence>
<dbReference type="Pfam" id="PF02653">
    <property type="entry name" value="BPD_transp_2"/>
    <property type="match status" value="1"/>
</dbReference>
<evidence type="ECO:0000256" key="1">
    <source>
        <dbReference type="ARBA" id="ARBA00004651"/>
    </source>
</evidence>
<dbReference type="CDD" id="cd06579">
    <property type="entry name" value="TM_PBP1_transp_AraH_like"/>
    <property type="match status" value="1"/>
</dbReference>
<accession>A0ABV5Y4S5</accession>
<dbReference type="InterPro" id="IPR001851">
    <property type="entry name" value="ABC_transp_permease"/>
</dbReference>
<reference evidence="8 9" key="1">
    <citation type="submission" date="2024-09" db="EMBL/GenBank/DDBJ databases">
        <authorList>
            <person name="Sun Q."/>
            <person name="Mori K."/>
        </authorList>
    </citation>
    <scope>NUCLEOTIDE SEQUENCE [LARGE SCALE GENOMIC DNA]</scope>
    <source>
        <strain evidence="8 9">JCM 1334</strain>
    </source>
</reference>
<dbReference type="RefSeq" id="WP_234750287.1">
    <property type="nucleotide sequence ID" value="NZ_BAAAWN010000001.1"/>
</dbReference>
<comment type="subcellular location">
    <subcellularLocation>
        <location evidence="1">Cell membrane</location>
        <topology evidence="1">Multi-pass membrane protein</topology>
    </subcellularLocation>
</comment>
<evidence type="ECO:0000256" key="5">
    <source>
        <dbReference type="ARBA" id="ARBA00023136"/>
    </source>
</evidence>
<dbReference type="EMBL" id="JBHMBC010000039">
    <property type="protein sequence ID" value="MFB9821984.1"/>
    <property type="molecule type" value="Genomic_DNA"/>
</dbReference>
<feature type="transmembrane region" description="Helical" evidence="7">
    <location>
        <begin position="28"/>
        <end position="46"/>
    </location>
</feature>